<dbReference type="EMBL" id="CP020932">
    <property type="protein sequence ID" value="ARM86286.1"/>
    <property type="molecule type" value="Genomic_DNA"/>
</dbReference>
<gene>
    <name evidence="1" type="ORF">MARSALSMR5_04269</name>
</gene>
<dbReference type="AlphaFoldDB" id="A0A1W6KFT2"/>
<protein>
    <submittedName>
        <fullName evidence="1">Uncharacterized protein</fullName>
    </submittedName>
</protein>
<sequence>MVERTPDTLNTYNDMVIPESWERIGAASQLTLLDSEDDAENLATGQKRQLCQATLGDLRRIFREICAQAMRVRELIMADGLQGDSAIMARPLVDDNHSARAAATAALEDFFYHDGQDVKETSTYTGAIACSRETLGGITELNRRKGEFRLGMKRLRTLLGDKQACTEMVKVYAALVPETPVNISRKEAGVMVRQCINKRLNIRQLERSVPVVPICPDRIRWKHTIVPSTIRISREGLIEVLESRASSDFVARSDLATMASCSDPVYQWKKGESEDVRIGVYCPSAVKDESNDWGEKNLSFKGKMPVFYLTPRLAPYIKTPKPRKNQSKKAMKPVLVFNQDPLTRHERNGKTIRESFLLSLDVRRYTQYAG</sequence>
<keyword evidence="1" id="KW-0614">Plasmid</keyword>
<organism evidence="1 2">
    <name type="scientific">Marinobacter salarius</name>
    <dbReference type="NCBI Taxonomy" id="1420917"/>
    <lineage>
        <taxon>Bacteria</taxon>
        <taxon>Pseudomonadati</taxon>
        <taxon>Pseudomonadota</taxon>
        <taxon>Gammaproteobacteria</taxon>
        <taxon>Pseudomonadales</taxon>
        <taxon>Marinobacteraceae</taxon>
        <taxon>Marinobacter</taxon>
    </lineage>
</organism>
<evidence type="ECO:0000313" key="1">
    <source>
        <dbReference type="EMBL" id="ARM86286.1"/>
    </source>
</evidence>
<reference evidence="1 2" key="1">
    <citation type="submission" date="2017-04" db="EMBL/GenBank/DDBJ databases">
        <title>Genome Sequence of Marinobacter salarius strain SMR5 Isolated from a culture of the Diatom Skeletonema marinoi.</title>
        <authorList>
            <person name="Topel M."/>
            <person name="Pinder M.I.M."/>
            <person name="Johansson O.N."/>
            <person name="Kourtchenko O."/>
            <person name="Godhe A."/>
            <person name="Clarke A.K."/>
        </authorList>
    </citation>
    <scope>NUCLEOTIDE SEQUENCE [LARGE SCALE GENOMIC DNA]</scope>
    <source>
        <strain evidence="1 2">SMR5</strain>
        <plasmid evidence="2">Plasmid psmr5</plasmid>
    </source>
</reference>
<evidence type="ECO:0000313" key="2">
    <source>
        <dbReference type="Proteomes" id="UP000193100"/>
    </source>
</evidence>
<accession>A0A1W6KFT2</accession>
<dbReference type="Proteomes" id="UP000193100">
    <property type="component" value="Plasmid pSMR5"/>
</dbReference>
<geneLocation type="plasmid" evidence="2">
    <name>psmr5</name>
</geneLocation>
<name>A0A1W6KFT2_9GAMM</name>
<proteinExistence type="predicted"/>